<dbReference type="InterPro" id="IPR023144">
    <property type="entry name" value="Phe_NH3-lyase_shielding_dom_sf"/>
</dbReference>
<dbReference type="GO" id="GO:0006559">
    <property type="term" value="P:L-phenylalanine catabolic process"/>
    <property type="evidence" value="ECO:0007669"/>
    <property type="project" value="InterPro"/>
</dbReference>
<dbReference type="Gene3D" id="1.10.274.20">
    <property type="entry name" value="Phenylalanine ammonia-lyase 1, domain 3"/>
    <property type="match status" value="1"/>
</dbReference>
<comment type="caution">
    <text evidence="4">The sequence shown here is derived from an EMBL/GenBank/DDBJ whole genome shotgun (WGS) entry which is preliminary data.</text>
</comment>
<dbReference type="Gene3D" id="1.10.275.10">
    <property type="entry name" value="Fumarase/aspartase (N-terminal domain)"/>
    <property type="match status" value="1"/>
</dbReference>
<dbReference type="GO" id="GO:0016841">
    <property type="term" value="F:ammonia-lyase activity"/>
    <property type="evidence" value="ECO:0007669"/>
    <property type="project" value="InterPro"/>
</dbReference>
<evidence type="ECO:0000256" key="1">
    <source>
        <dbReference type="ARBA" id="ARBA00007238"/>
    </source>
</evidence>
<dbReference type="RefSeq" id="XP_040682511.1">
    <property type="nucleotide sequence ID" value="XM_040819246.1"/>
</dbReference>
<evidence type="ECO:0000313" key="4">
    <source>
        <dbReference type="EMBL" id="KHO01446.1"/>
    </source>
</evidence>
<accession>A0A0B2X822</accession>
<dbReference type="CDD" id="cd00332">
    <property type="entry name" value="PAL-HAL"/>
    <property type="match status" value="1"/>
</dbReference>
<comment type="similarity">
    <text evidence="1 2">Belongs to the PAL/histidase family.</text>
</comment>
<feature type="region of interest" description="Disordered" evidence="3">
    <location>
        <begin position="719"/>
        <end position="739"/>
    </location>
</feature>
<dbReference type="NCBIfam" id="TIGR01226">
    <property type="entry name" value="phe_am_lyase"/>
    <property type="match status" value="1"/>
</dbReference>
<keyword evidence="5" id="KW-1185">Reference proteome</keyword>
<dbReference type="AlphaFoldDB" id="A0A0B2X822"/>
<dbReference type="InterPro" id="IPR022313">
    <property type="entry name" value="Phe/His_NH3-lyase_AS"/>
</dbReference>
<dbReference type="OrthoDB" id="10051290at2759"/>
<dbReference type="GeneID" id="63734902"/>
<dbReference type="EMBL" id="AZHE01000001">
    <property type="protein sequence ID" value="KHO01446.1"/>
    <property type="molecule type" value="Genomic_DNA"/>
</dbReference>
<dbReference type="GO" id="GO:0005737">
    <property type="term" value="C:cytoplasm"/>
    <property type="evidence" value="ECO:0007669"/>
    <property type="project" value="InterPro"/>
</dbReference>
<dbReference type="SUPFAM" id="SSF48557">
    <property type="entry name" value="L-aspartase-like"/>
    <property type="match status" value="1"/>
</dbReference>
<dbReference type="InterPro" id="IPR001106">
    <property type="entry name" value="Aromatic_Lyase"/>
</dbReference>
<dbReference type="Proteomes" id="UP000030816">
    <property type="component" value="Unassembled WGS sequence"/>
</dbReference>
<dbReference type="Gene3D" id="1.20.200.10">
    <property type="entry name" value="Fumarase/aspartase (Central domain)"/>
    <property type="match status" value="1"/>
</dbReference>
<keyword evidence="2" id="KW-0456">Lyase</keyword>
<organism evidence="4 5">
    <name type="scientific">Metarhizium album (strain ARSEF 1941)</name>
    <dbReference type="NCBI Taxonomy" id="1081103"/>
    <lineage>
        <taxon>Eukaryota</taxon>
        <taxon>Fungi</taxon>
        <taxon>Dikarya</taxon>
        <taxon>Ascomycota</taxon>
        <taxon>Pezizomycotina</taxon>
        <taxon>Sordariomycetes</taxon>
        <taxon>Hypocreomycetidae</taxon>
        <taxon>Hypocreales</taxon>
        <taxon>Clavicipitaceae</taxon>
        <taxon>Metarhizium</taxon>
    </lineage>
</organism>
<name>A0A0B2X822_METAS</name>
<dbReference type="HOGENOM" id="CLU_014801_3_1_1"/>
<protein>
    <submittedName>
        <fullName evidence="4">L-Aspartase-like protein</fullName>
    </submittedName>
</protein>
<dbReference type="PROSITE" id="PS00488">
    <property type="entry name" value="PAL_HISTIDASE"/>
    <property type="match status" value="1"/>
</dbReference>
<dbReference type="STRING" id="1081103.A0A0B2X822"/>
<dbReference type="InterPro" id="IPR008948">
    <property type="entry name" value="L-Aspartase-like"/>
</dbReference>
<reference evidence="4 5" key="1">
    <citation type="journal article" date="2014" name="Proc. Natl. Acad. Sci. U.S.A.">
        <title>Trajectory and genomic determinants of fungal-pathogen speciation and host adaptation.</title>
        <authorList>
            <person name="Hu X."/>
            <person name="Xiao G."/>
            <person name="Zheng P."/>
            <person name="Shang Y."/>
            <person name="Su Y."/>
            <person name="Zhang X."/>
            <person name="Liu X."/>
            <person name="Zhan S."/>
            <person name="St Leger R.J."/>
            <person name="Wang C."/>
        </authorList>
    </citation>
    <scope>NUCLEOTIDE SEQUENCE [LARGE SCALE GENOMIC DNA]</scope>
    <source>
        <strain evidence="4 5">ARSEF 1941</strain>
    </source>
</reference>
<sequence>MHMDHHSRLALSTWRRLSSLVNDDRSRVLVNGESMSIADVVAISRHGHKARIDDSPAAVAKVNDSVDCLRRLLDQGHVFYGVGTGFGGSANTRSVDTGALQVALMQMQQCGVLSDHQCGAKSSQGHDLNTTSMPEAWVRAAMAVRCNSLVRGHSAVRFQIIEMLERLLNEDYIPLVPLRGSISASGDLSPLSYIAGVLEGNPKLFLWTGSSASRTLINASQALKHLQLEPVVFGPKEALGLVNGTAVSAAVATLALNQVHQLTVLSQILTAMAVEALRGTTESFHPFLAAVRPHLGQIEAARNILGFLRGSRLATPHTSSTSVENPDGLYQDRYPLRTSTQWIGPLLEDLVLADRHITTELNSTTDNPVIDVQKSRVFHGGNFQASTVTSAMDKARSALQMMGKMLFSQCTEMMNPSMSNGLPPNLVFDEPSASYAFKGIDIAMAAYTSELGFLAQSVAPHVQSAEMANQAINSLALLSARYTHTAIDTFSMLTASYIYSLCQALDLRVIQVQFEDRLKALLPGLLEDLFAAILPDVSLSELKLLTCRHIVDQFKKTTSEDSTVRFRNIAASTQAVFMTFLSKSHHLSVELLLQGFSTIPLWAARAEALMQNQFDEIRHSALTICDTPAYLCDASKKIYEHVRVKMGIPFNRGLSDHPSLAKARHTKEQRDIESTPSGDGYLIGDCVSRIYDSIRSGDLVDTAMQCLADVVTWDDASNNNGSATNGTRHLHNGVDNSVN</sequence>
<gene>
    <name evidence="4" type="ORF">MAM_00447</name>
</gene>
<evidence type="ECO:0000256" key="3">
    <source>
        <dbReference type="SAM" id="MobiDB-lite"/>
    </source>
</evidence>
<proteinExistence type="inferred from homology"/>
<evidence type="ECO:0000313" key="5">
    <source>
        <dbReference type="Proteomes" id="UP000030816"/>
    </source>
</evidence>
<dbReference type="Pfam" id="PF00221">
    <property type="entry name" value="Lyase_aromatic"/>
    <property type="match status" value="1"/>
</dbReference>
<dbReference type="InterPro" id="IPR005922">
    <property type="entry name" value="Phe_NH3-lyase"/>
</dbReference>
<evidence type="ECO:0000256" key="2">
    <source>
        <dbReference type="RuleBase" id="RU003954"/>
    </source>
</evidence>
<dbReference type="PANTHER" id="PTHR10362">
    <property type="entry name" value="HISTIDINE AMMONIA-LYASE"/>
    <property type="match status" value="1"/>
</dbReference>
<dbReference type="InterPro" id="IPR024083">
    <property type="entry name" value="Fumarase/histidase_N"/>
</dbReference>